<comment type="caution">
    <text evidence="17">The sequence shown here is derived from an EMBL/GenBank/DDBJ whole genome shotgun (WGS) entry which is preliminary data.</text>
</comment>
<dbReference type="PANTHER" id="PTHR37016:SF3">
    <property type="entry name" value="NEUTRAL PROTEASE 2-RELATED"/>
    <property type="match status" value="1"/>
</dbReference>
<comment type="function">
    <text evidence="15">Secreted metalloproteinase that allows assimilation of proteinaceous substrates. Shows high activities on basic nuclear substrates such as histone and protamine.</text>
</comment>
<evidence type="ECO:0000256" key="5">
    <source>
        <dbReference type="ARBA" id="ARBA00022670"/>
    </source>
</evidence>
<dbReference type="PANTHER" id="PTHR37016">
    <property type="match status" value="1"/>
</dbReference>
<dbReference type="SUPFAM" id="SSF55486">
    <property type="entry name" value="Metalloproteases ('zincins'), catalytic domain"/>
    <property type="match status" value="1"/>
</dbReference>
<reference evidence="17" key="1">
    <citation type="submission" date="2021-06" db="EMBL/GenBank/DDBJ databases">
        <title>Comparative genomics, transcriptomics and evolutionary studies reveal genomic signatures of adaptation to plant cell wall in hemibiotrophic fungi.</title>
        <authorList>
            <consortium name="DOE Joint Genome Institute"/>
            <person name="Baroncelli R."/>
            <person name="Diaz J.F."/>
            <person name="Benocci T."/>
            <person name="Peng M."/>
            <person name="Battaglia E."/>
            <person name="Haridas S."/>
            <person name="Andreopoulos W."/>
            <person name="Labutti K."/>
            <person name="Pangilinan J."/>
            <person name="Floch G.L."/>
            <person name="Makela M.R."/>
            <person name="Henrissat B."/>
            <person name="Grigoriev I.V."/>
            <person name="Crouch J.A."/>
            <person name="De Vries R.P."/>
            <person name="Sukno S.A."/>
            <person name="Thon M.R."/>
        </authorList>
    </citation>
    <scope>NUCLEOTIDE SEQUENCE</scope>
    <source>
        <strain evidence="17">MAFF235873</strain>
    </source>
</reference>
<dbReference type="InterPro" id="IPR001384">
    <property type="entry name" value="Peptidase_M35"/>
</dbReference>
<feature type="binding site" evidence="14">
    <location>
        <position position="332"/>
    </location>
    <ligand>
        <name>Zn(2+)</name>
        <dbReference type="ChEBI" id="CHEBI:29105"/>
        <note>catalytic</note>
    </ligand>
</feature>
<proteinExistence type="inferred from homology"/>
<dbReference type="Proteomes" id="UP001232148">
    <property type="component" value="Unassembled WGS sequence"/>
</dbReference>
<evidence type="ECO:0000256" key="7">
    <source>
        <dbReference type="ARBA" id="ARBA00022723"/>
    </source>
</evidence>
<evidence type="ECO:0000259" key="16">
    <source>
        <dbReference type="SMART" id="SM01351"/>
    </source>
</evidence>
<keyword evidence="7 14" id="KW-0479">Metal-binding</keyword>
<evidence type="ECO:0000256" key="1">
    <source>
        <dbReference type="ARBA" id="ARBA00001187"/>
    </source>
</evidence>
<feature type="binding site" evidence="14">
    <location>
        <position position="336"/>
    </location>
    <ligand>
        <name>Zn(2+)</name>
        <dbReference type="ChEBI" id="CHEBI:29105"/>
        <note>catalytic</note>
    </ligand>
</feature>
<feature type="active site" evidence="13">
    <location>
        <position position="333"/>
    </location>
</feature>
<keyword evidence="8 15" id="KW-0732">Signal</keyword>
<feature type="domain" description="Lysine-specific metallo-endopeptidase" evidence="16">
    <location>
        <begin position="232"/>
        <end position="374"/>
    </location>
</feature>
<dbReference type="InterPro" id="IPR029463">
    <property type="entry name" value="Lys_MEP"/>
</dbReference>
<feature type="binding site" evidence="14">
    <location>
        <position position="345"/>
    </location>
    <ligand>
        <name>Zn(2+)</name>
        <dbReference type="ChEBI" id="CHEBI:29105"/>
        <note>catalytic</note>
    </ligand>
</feature>
<evidence type="ECO:0000256" key="9">
    <source>
        <dbReference type="ARBA" id="ARBA00022801"/>
    </source>
</evidence>
<dbReference type="SMART" id="SM01351">
    <property type="entry name" value="Aspzincin_M35"/>
    <property type="match status" value="1"/>
</dbReference>
<keyword evidence="5 15" id="KW-0645">Protease</keyword>
<feature type="signal peptide" evidence="15">
    <location>
        <begin position="1"/>
        <end position="16"/>
    </location>
</feature>
<dbReference type="CDD" id="cd11008">
    <property type="entry name" value="M35_deuterolysin_like"/>
    <property type="match status" value="1"/>
</dbReference>
<comment type="similarity">
    <text evidence="3 15">Belongs to the peptidase M35 family.</text>
</comment>
<evidence type="ECO:0000256" key="6">
    <source>
        <dbReference type="ARBA" id="ARBA00022685"/>
    </source>
</evidence>
<dbReference type="GO" id="GO:0005576">
    <property type="term" value="C:extracellular region"/>
    <property type="evidence" value="ECO:0007669"/>
    <property type="project" value="UniProtKB-SubCell"/>
</dbReference>
<protein>
    <recommendedName>
        <fullName evidence="15">Neutral protease 2</fullName>
        <ecNumber evidence="15">3.4.24.39</ecNumber>
    </recommendedName>
    <alternativeName>
        <fullName evidence="15">Deuterolysin</fullName>
    </alternativeName>
</protein>
<evidence type="ECO:0000313" key="18">
    <source>
        <dbReference type="Proteomes" id="UP001232148"/>
    </source>
</evidence>
<evidence type="ECO:0000256" key="11">
    <source>
        <dbReference type="ARBA" id="ARBA00023049"/>
    </source>
</evidence>
<dbReference type="AlphaFoldDB" id="A0AAD9HHA3"/>
<dbReference type="Pfam" id="PF02102">
    <property type="entry name" value="Peptidase_M35"/>
    <property type="match status" value="1"/>
</dbReference>
<keyword evidence="12" id="KW-0865">Zymogen</keyword>
<evidence type="ECO:0000256" key="13">
    <source>
        <dbReference type="PIRSR" id="PIRSR601384-1"/>
    </source>
</evidence>
<evidence type="ECO:0000256" key="12">
    <source>
        <dbReference type="ARBA" id="ARBA00023145"/>
    </source>
</evidence>
<evidence type="ECO:0000256" key="15">
    <source>
        <dbReference type="RuleBase" id="RU361126"/>
    </source>
</evidence>
<evidence type="ECO:0000256" key="14">
    <source>
        <dbReference type="PIRSR" id="PIRSR601384-2"/>
    </source>
</evidence>
<dbReference type="PRINTS" id="PR00768">
    <property type="entry name" value="DEUTEROLYSIN"/>
</dbReference>
<evidence type="ECO:0000256" key="2">
    <source>
        <dbReference type="ARBA" id="ARBA00004613"/>
    </source>
</evidence>
<keyword evidence="6 15" id="KW-0165">Cleavage on pair of basic residues</keyword>
<dbReference type="InterPro" id="IPR050414">
    <property type="entry name" value="Fungal_M35_metalloproteases"/>
</dbReference>
<organism evidence="17 18">
    <name type="scientific">Colletotrichum zoysiae</name>
    <dbReference type="NCBI Taxonomy" id="1216348"/>
    <lineage>
        <taxon>Eukaryota</taxon>
        <taxon>Fungi</taxon>
        <taxon>Dikarya</taxon>
        <taxon>Ascomycota</taxon>
        <taxon>Pezizomycotina</taxon>
        <taxon>Sordariomycetes</taxon>
        <taxon>Hypocreomycetidae</taxon>
        <taxon>Glomerellales</taxon>
        <taxon>Glomerellaceae</taxon>
        <taxon>Colletotrichum</taxon>
        <taxon>Colletotrichum graminicola species complex</taxon>
    </lineage>
</organism>
<evidence type="ECO:0000256" key="8">
    <source>
        <dbReference type="ARBA" id="ARBA00022729"/>
    </source>
</evidence>
<dbReference type="EC" id="3.4.24.39" evidence="15"/>
<dbReference type="GO" id="GO:0046872">
    <property type="term" value="F:metal ion binding"/>
    <property type="evidence" value="ECO:0007669"/>
    <property type="project" value="UniProtKB-KW"/>
</dbReference>
<accession>A0AAD9HHA3</accession>
<evidence type="ECO:0000256" key="4">
    <source>
        <dbReference type="ARBA" id="ARBA00022525"/>
    </source>
</evidence>
<dbReference type="Gene3D" id="3.40.390.10">
    <property type="entry name" value="Collagenase (Catalytic Domain)"/>
    <property type="match status" value="1"/>
</dbReference>
<keyword evidence="4 15" id="KW-0964">Secreted</keyword>
<keyword evidence="18" id="KW-1185">Reference proteome</keyword>
<name>A0AAD9HHA3_9PEZI</name>
<evidence type="ECO:0000313" key="17">
    <source>
        <dbReference type="EMBL" id="KAK2027829.1"/>
    </source>
</evidence>
<dbReference type="GO" id="GO:0004222">
    <property type="term" value="F:metalloendopeptidase activity"/>
    <property type="evidence" value="ECO:0007669"/>
    <property type="project" value="InterPro"/>
</dbReference>
<keyword evidence="11 15" id="KW-0482">Metalloprotease</keyword>
<dbReference type="Gene3D" id="2.60.40.2970">
    <property type="match status" value="1"/>
</dbReference>
<comment type="cofactor">
    <cofactor evidence="14 15">
        <name>Zn(2+)</name>
        <dbReference type="ChEBI" id="CHEBI:29105"/>
    </cofactor>
    <text evidence="14 15">Binds 1 zinc ion per subunit.</text>
</comment>
<evidence type="ECO:0000256" key="10">
    <source>
        <dbReference type="ARBA" id="ARBA00022833"/>
    </source>
</evidence>
<comment type="catalytic activity">
    <reaction evidence="1 15">
        <text>Preferential cleavage of bonds with hydrophobic residues in P1'. Also 3-Asn-|-Gln-4 and 8-Gly-|-Ser-9 bonds in insulin B chain.</text>
        <dbReference type="EC" id="3.4.24.39"/>
    </reaction>
</comment>
<dbReference type="GO" id="GO:0006508">
    <property type="term" value="P:proteolysis"/>
    <property type="evidence" value="ECO:0007669"/>
    <property type="project" value="UniProtKB-KW"/>
</dbReference>
<evidence type="ECO:0000256" key="3">
    <source>
        <dbReference type="ARBA" id="ARBA00010279"/>
    </source>
</evidence>
<gene>
    <name evidence="17" type="ORF">LX32DRAFT_721550</name>
</gene>
<comment type="subcellular location">
    <subcellularLocation>
        <location evidence="2 15">Secreted</location>
    </subcellularLocation>
</comment>
<sequence>MKLFAGLTLLASLVSANQLNTTKPTNNTNPVKTTNWNTTNAGNITNSWNITQTPFKIRLKRGSGNTDVKIYLTNTDSKPWKLFKTATILDKAAIEKVAVYANSERLDFDGVRLRIAPQKLMSNDSYLRIRAFQTIEILFNFGQMHDLGDFGVYDLKINSGIPYAEEDKTEIAGVIPITSNTLKVKDVDTRLAALTRMAFHQSIKRTMVQSDCQGDQLDTVNLALSNCVTLAEQAAGATGNDTRMDEYFKDTSDEAKNNVTDVFNKIAGECQSNIDGVSKQYCGDVYKSCSPGVLAYTVPAYSYMVNCPLYFSALPSLTTSCHGQDQTTTTLHEMTHLLQMKGTLDFGVYGYDAMKTLESSQNLNHADTYCLFANGKKISLDPAAVDYEGC</sequence>
<dbReference type="EMBL" id="MU842888">
    <property type="protein sequence ID" value="KAK2027829.1"/>
    <property type="molecule type" value="Genomic_DNA"/>
</dbReference>
<keyword evidence="10 14" id="KW-0862">Zinc</keyword>
<keyword evidence="9 15" id="KW-0378">Hydrolase</keyword>
<feature type="chain" id="PRO_5041768423" description="Neutral protease 2" evidence="15">
    <location>
        <begin position="17"/>
        <end position="390"/>
    </location>
</feature>
<dbReference type="InterPro" id="IPR024079">
    <property type="entry name" value="MetalloPept_cat_dom_sf"/>
</dbReference>